<sequence length="766" mass="77944">MTVTGTSWFKFAPDALFSRSVLIRRAAECLLDRPQREEYDEWLAQQAVSGGGGGGSGGAPFQAVSLHDLPGALALLQEAGEWDAVVAVAAQLLDAQHGVGPPLAGAGGGAGGGKFDRLSAVERRDVAVAAGLAALAVASAAIGGARDSGPTAARHGALRAAGRLAREGGAEGLQLQLRQAAADLAVAVVEEQLAAPRASAAVAAAAAAAAALEAGGEWAVAPAAARADGLQCLSGLLFGLGEHQIIEGRARERILRLTRGNLTAAEQVSLYESAPPGAHCPPSELHATALALIAEAWRLRRPQLVRRARRLLDALAGAGAGDASDARAACALLLKEQTEAGEGRLAGAVRGGEDSGVGGELGWLAGWLEDCVLTEWPECGATLEGEGGEEGVEEARSPVDLERDWFTPQVEAMIKLGASAPGSGLLDLLEAAGAATPWVRVPWSPAPAPHSQLAWRSAPAARALVQGLRAAGRGAGQLLAAPVEGAAWVAAVCVAAVLQPADLDFEGTEDLQALDRPGGASSGASIALAASGDTVVKGTLAWAAAAAFGLAAFGLSAGGAGPWKQGGLPLHAAPLKAAQAEAQVAAAHSGAHFRTLALLQPWSAAAEAAAATDGAPGPATPATAEHLDAAAAQQLLLRWHAARQAALGQSHDASGLGDVMDGALLQAWRQQALQGSARGEHFELELRSLQVEALEPPPVTQHAQHTQQQPRTAFIQAALHESGRQFAGGREVGAFDSRATVQFEAVWRAGGGWRLTRIRSLPPLLV</sequence>
<dbReference type="RefSeq" id="XP_013902689.1">
    <property type="nucleotide sequence ID" value="XM_014047235.1"/>
</dbReference>
<dbReference type="Pfam" id="PF23468">
    <property type="entry name" value="ARC6"/>
    <property type="match status" value="1"/>
</dbReference>
<reference evidence="4 5" key="1">
    <citation type="journal article" date="2013" name="BMC Genomics">
        <title>Reconstruction of the lipid metabolism for the microalga Monoraphidium neglectum from its genome sequence reveals characteristics suitable for biofuel production.</title>
        <authorList>
            <person name="Bogen C."/>
            <person name="Al-Dilaimi A."/>
            <person name="Albersmeier A."/>
            <person name="Wichmann J."/>
            <person name="Grundmann M."/>
            <person name="Rupp O."/>
            <person name="Lauersen K.J."/>
            <person name="Blifernez-Klassen O."/>
            <person name="Kalinowski J."/>
            <person name="Goesmann A."/>
            <person name="Mussgnug J.H."/>
            <person name="Kruse O."/>
        </authorList>
    </citation>
    <scope>NUCLEOTIDE SEQUENCE [LARGE SCALE GENOMIC DNA]</scope>
    <source>
        <strain evidence="4 5">SAG 48.87</strain>
    </source>
</reference>
<proteinExistence type="predicted"/>
<accession>A0A0D2MLD5</accession>
<dbReference type="Pfam" id="PF13355">
    <property type="entry name" value="ARC6-like_IMS"/>
    <property type="match status" value="1"/>
</dbReference>
<feature type="domain" description="Plastid division protein CDP1-like 1st alpha solenoid" evidence="3">
    <location>
        <begin position="64"/>
        <end position="201"/>
    </location>
</feature>
<evidence type="ECO:0000313" key="4">
    <source>
        <dbReference type="EMBL" id="KIZ03670.1"/>
    </source>
</evidence>
<dbReference type="Pfam" id="PF25515">
    <property type="entry name" value="Arm_PDR"/>
    <property type="match status" value="1"/>
</dbReference>
<dbReference type="GeneID" id="25737167"/>
<dbReference type="PANTHER" id="PTHR33925">
    <property type="entry name" value="PLASTID DIVISION PROTEIN CDP1, CHLOROPLASTIC-RELATED"/>
    <property type="match status" value="1"/>
</dbReference>
<dbReference type="AlphaFoldDB" id="A0A0D2MLD5"/>
<organism evidence="4 5">
    <name type="scientific">Monoraphidium neglectum</name>
    <dbReference type="NCBI Taxonomy" id="145388"/>
    <lineage>
        <taxon>Eukaryota</taxon>
        <taxon>Viridiplantae</taxon>
        <taxon>Chlorophyta</taxon>
        <taxon>core chlorophytes</taxon>
        <taxon>Chlorophyceae</taxon>
        <taxon>CS clade</taxon>
        <taxon>Sphaeropleales</taxon>
        <taxon>Selenastraceae</taxon>
        <taxon>Monoraphidium</taxon>
    </lineage>
</organism>
<name>A0A0D2MLD5_9CHLO</name>
<dbReference type="KEGG" id="mng:MNEG_4289"/>
<evidence type="ECO:0000259" key="3">
    <source>
        <dbReference type="Pfam" id="PF25515"/>
    </source>
</evidence>
<evidence type="ECO:0000259" key="1">
    <source>
        <dbReference type="Pfam" id="PF13355"/>
    </source>
</evidence>
<evidence type="ECO:0000313" key="5">
    <source>
        <dbReference type="Proteomes" id="UP000054498"/>
    </source>
</evidence>
<protein>
    <submittedName>
        <fullName evidence="4">Uncharacterized protein</fullName>
    </submittedName>
</protein>
<dbReference type="InterPro" id="IPR057137">
    <property type="entry name" value="CDP1-like_a_solenoid_2"/>
</dbReference>
<dbReference type="Proteomes" id="UP000054498">
    <property type="component" value="Unassembled WGS sequence"/>
</dbReference>
<keyword evidence="5" id="KW-1185">Reference proteome</keyword>
<dbReference type="InterPro" id="IPR025344">
    <property type="entry name" value="CDP1-like_IMS"/>
</dbReference>
<dbReference type="InterPro" id="IPR058032">
    <property type="entry name" value="CDP1-like_a_solenoid_1"/>
</dbReference>
<dbReference type="InterPro" id="IPR044685">
    <property type="entry name" value="CPD1-like"/>
</dbReference>
<evidence type="ECO:0000259" key="2">
    <source>
        <dbReference type="Pfam" id="PF23468"/>
    </source>
</evidence>
<dbReference type="PANTHER" id="PTHR33925:SF1">
    <property type="entry name" value="PROTEIN ACCUMULATION AND REPLICATION OF CHLOROPLASTS 6, CHLOROPLASTIC"/>
    <property type="match status" value="1"/>
</dbReference>
<dbReference type="OrthoDB" id="10672148at2759"/>
<dbReference type="STRING" id="145388.A0A0D2MLD5"/>
<gene>
    <name evidence="4" type="ORF">MNEG_4289</name>
</gene>
<feature type="domain" description="Plastid division protein CDP1-like 2nd alpha solenoid" evidence="2">
    <location>
        <begin position="262"/>
        <end position="340"/>
    </location>
</feature>
<feature type="domain" description="Plastid division protein CDP1-like IMS" evidence="1">
    <location>
        <begin position="632"/>
        <end position="755"/>
    </location>
</feature>
<dbReference type="EMBL" id="KK100807">
    <property type="protein sequence ID" value="KIZ03670.1"/>
    <property type="molecule type" value="Genomic_DNA"/>
</dbReference>